<dbReference type="Proteomes" id="UP000438429">
    <property type="component" value="Unassembled WGS sequence"/>
</dbReference>
<evidence type="ECO:0000256" key="1">
    <source>
        <dbReference type="SAM" id="MobiDB-lite"/>
    </source>
</evidence>
<dbReference type="EMBL" id="VEVO01000017">
    <property type="protein sequence ID" value="KAF0028328.1"/>
    <property type="molecule type" value="Genomic_DNA"/>
</dbReference>
<evidence type="ECO:0000313" key="3">
    <source>
        <dbReference type="Proteomes" id="UP000438429"/>
    </source>
</evidence>
<sequence length="193" mass="21699">MTVINLDLYPDGAHESGVDLFNVERSHVPRVPSLAVSFQSNSNLDSRPESWTEAPNHLNLKGKAERTLDLIPQDAVNENQDRSESDELCDEPNTRSGLGPWARGHTYLRAHSADNYTVPSSPSQLFYYHHVETNPGNESDSSTSPVSHRPGPRKRPEERRRRKRPGERTCTCPPVTELTDAIALDHSNRRIVL</sequence>
<proteinExistence type="predicted"/>
<evidence type="ECO:0000313" key="2">
    <source>
        <dbReference type="EMBL" id="KAF0028328.1"/>
    </source>
</evidence>
<gene>
    <name evidence="2" type="ORF">F2P81_019415</name>
</gene>
<reference evidence="2 3" key="1">
    <citation type="submission" date="2019-06" db="EMBL/GenBank/DDBJ databases">
        <title>Draft genomes of female and male turbot (Scophthalmus maximus).</title>
        <authorList>
            <person name="Xu H."/>
            <person name="Xu X.-W."/>
            <person name="Shao C."/>
            <person name="Chen S."/>
        </authorList>
    </citation>
    <scope>NUCLEOTIDE SEQUENCE [LARGE SCALE GENOMIC DNA]</scope>
    <source>
        <strain evidence="2">Ysfricsl-2016a</strain>
        <tissue evidence="2">Blood</tissue>
    </source>
</reference>
<comment type="caution">
    <text evidence="2">The sequence shown here is derived from an EMBL/GenBank/DDBJ whole genome shotgun (WGS) entry which is preliminary data.</text>
</comment>
<feature type="region of interest" description="Disordered" evidence="1">
    <location>
        <begin position="131"/>
        <end position="173"/>
    </location>
</feature>
<organism evidence="2 3">
    <name type="scientific">Scophthalmus maximus</name>
    <name type="common">Turbot</name>
    <name type="synonym">Psetta maxima</name>
    <dbReference type="NCBI Taxonomy" id="52904"/>
    <lineage>
        <taxon>Eukaryota</taxon>
        <taxon>Metazoa</taxon>
        <taxon>Chordata</taxon>
        <taxon>Craniata</taxon>
        <taxon>Vertebrata</taxon>
        <taxon>Euteleostomi</taxon>
        <taxon>Actinopterygii</taxon>
        <taxon>Neopterygii</taxon>
        <taxon>Teleostei</taxon>
        <taxon>Neoteleostei</taxon>
        <taxon>Acanthomorphata</taxon>
        <taxon>Carangaria</taxon>
        <taxon>Pleuronectiformes</taxon>
        <taxon>Pleuronectoidei</taxon>
        <taxon>Scophthalmidae</taxon>
        <taxon>Scophthalmus</taxon>
    </lineage>
</organism>
<dbReference type="AlphaFoldDB" id="A0A6A4S7X4"/>
<accession>A0A6A4S7X4</accession>
<feature type="region of interest" description="Disordered" evidence="1">
    <location>
        <begin position="75"/>
        <end position="101"/>
    </location>
</feature>
<feature type="compositionally biased region" description="Polar residues" evidence="1">
    <location>
        <begin position="134"/>
        <end position="146"/>
    </location>
</feature>
<name>A0A6A4S7X4_SCOMX</name>
<protein>
    <submittedName>
        <fullName evidence="2">Uncharacterized protein</fullName>
    </submittedName>
</protein>